<dbReference type="Gene3D" id="3.30.70.270">
    <property type="match status" value="1"/>
</dbReference>
<dbReference type="InterPro" id="IPR043502">
    <property type="entry name" value="DNA/RNA_pol_sf"/>
</dbReference>
<dbReference type="EMBL" id="JARBHB010000004">
    <property type="protein sequence ID" value="KAJ8887260.1"/>
    <property type="molecule type" value="Genomic_DNA"/>
</dbReference>
<name>A0ABQ9HT34_9NEOP</name>
<dbReference type="Proteomes" id="UP001159363">
    <property type="component" value="Chromosome X"/>
</dbReference>
<gene>
    <name evidence="1" type="ORF">PR048_013475</name>
</gene>
<reference evidence="1 2" key="1">
    <citation type="submission" date="2023-02" db="EMBL/GenBank/DDBJ databases">
        <title>LHISI_Scaffold_Assembly.</title>
        <authorList>
            <person name="Stuart O.P."/>
            <person name="Cleave R."/>
            <person name="Magrath M.J.L."/>
            <person name="Mikheyev A.S."/>
        </authorList>
    </citation>
    <scope>NUCLEOTIDE SEQUENCE [LARGE SCALE GENOMIC DNA]</scope>
    <source>
        <strain evidence="1">Daus_M_001</strain>
        <tissue evidence="1">Leg muscle</tissue>
    </source>
</reference>
<evidence type="ECO:0000313" key="1">
    <source>
        <dbReference type="EMBL" id="KAJ8887260.1"/>
    </source>
</evidence>
<proteinExistence type="predicted"/>
<evidence type="ECO:0000313" key="2">
    <source>
        <dbReference type="Proteomes" id="UP001159363"/>
    </source>
</evidence>
<dbReference type="SUPFAM" id="SSF56672">
    <property type="entry name" value="DNA/RNA polymerases"/>
    <property type="match status" value="1"/>
</dbReference>
<comment type="caution">
    <text evidence="1">The sequence shown here is derived from an EMBL/GenBank/DDBJ whole genome shotgun (WGS) entry which is preliminary data.</text>
</comment>
<dbReference type="InterPro" id="IPR043128">
    <property type="entry name" value="Rev_trsase/Diguanyl_cyclase"/>
</dbReference>
<protein>
    <submittedName>
        <fullName evidence="1">Uncharacterized protein</fullName>
    </submittedName>
</protein>
<organism evidence="1 2">
    <name type="scientific">Dryococelus australis</name>
    <dbReference type="NCBI Taxonomy" id="614101"/>
    <lineage>
        <taxon>Eukaryota</taxon>
        <taxon>Metazoa</taxon>
        <taxon>Ecdysozoa</taxon>
        <taxon>Arthropoda</taxon>
        <taxon>Hexapoda</taxon>
        <taxon>Insecta</taxon>
        <taxon>Pterygota</taxon>
        <taxon>Neoptera</taxon>
        <taxon>Polyneoptera</taxon>
        <taxon>Phasmatodea</taxon>
        <taxon>Verophasmatodea</taxon>
        <taxon>Anareolatae</taxon>
        <taxon>Phasmatidae</taxon>
        <taxon>Eurycanthinae</taxon>
        <taxon>Dryococelus</taxon>
    </lineage>
</organism>
<sequence>MNKLPYLEHIVNVQGNQPSPERLQQINGKLPPQMCKQQQLFAGILKWFYNFIPSFAMVAVPLTNLLSPKFQFHEYHLLTHPNYCHHFYVKTNVKEGLGMVLCQLDAQDLCLIDYCLAVMCVLKHYLYHLEVSEFTTRMDNQCLIWLESAGPEVS</sequence>
<accession>A0ABQ9HT34</accession>
<keyword evidence="2" id="KW-1185">Reference proteome</keyword>